<evidence type="ECO:0000259" key="2">
    <source>
        <dbReference type="PROSITE" id="PS50887"/>
    </source>
</evidence>
<dbReference type="InterPro" id="IPR043128">
    <property type="entry name" value="Rev_trsase/Diguanyl_cyclase"/>
</dbReference>
<sequence>MLAFGLLAIDLLLGQIDQSSLVLLAYLVFGAIAYTEISHGVEQTRRRVGKPGHVDLTSVWTFAAAVTLPLSLATAAVLLIYLHFYVRVLRPAKTPLYRQVFNAATVILAVHAAGAAVRYIELLPALRLDSLQFVVLIFALLAYTVVNTSLVVGVVAMTTPDMTFTQTLMRRSEGVGVEIATLSLGALVAVTVTATAPIALLFTIPPLLLLHRTVLSRQLVQEARIDAKTGVLNSAAWHLEATQTLDRARQRSNAALLLMIDLDRFKSINDTYGHLAGDEVLAALGQVLRAQVRGADVVGRFGGEEFVMLMPNLDRRVGVAEVTAIAERVRQAIADIRVEVDSPDGPITLNTVSASVGGAVYPHDGEVVTTLLGRADKALYAAKRAGRNRVRMVDSRGAAQLDDSDRESR</sequence>
<dbReference type="PROSITE" id="PS50887">
    <property type="entry name" value="GGDEF"/>
    <property type="match status" value="1"/>
</dbReference>
<dbReference type="Gene3D" id="3.30.70.270">
    <property type="match status" value="1"/>
</dbReference>
<dbReference type="SMART" id="SM00267">
    <property type="entry name" value="GGDEF"/>
    <property type="match status" value="1"/>
</dbReference>
<organism evidence="3 4">
    <name type="scientific">Pseudonocardia sediminis</name>
    <dbReference type="NCBI Taxonomy" id="1397368"/>
    <lineage>
        <taxon>Bacteria</taxon>
        <taxon>Bacillati</taxon>
        <taxon>Actinomycetota</taxon>
        <taxon>Actinomycetes</taxon>
        <taxon>Pseudonocardiales</taxon>
        <taxon>Pseudonocardiaceae</taxon>
        <taxon>Pseudonocardia</taxon>
    </lineage>
</organism>
<dbReference type="InterPro" id="IPR050469">
    <property type="entry name" value="Diguanylate_Cyclase"/>
</dbReference>
<feature type="transmembrane region" description="Helical" evidence="1">
    <location>
        <begin position="179"/>
        <end position="209"/>
    </location>
</feature>
<dbReference type="FunFam" id="3.30.70.270:FF:000001">
    <property type="entry name" value="Diguanylate cyclase domain protein"/>
    <property type="match status" value="1"/>
</dbReference>
<dbReference type="PANTHER" id="PTHR45138:SF9">
    <property type="entry name" value="DIGUANYLATE CYCLASE DGCM-RELATED"/>
    <property type="match status" value="1"/>
</dbReference>
<dbReference type="PANTHER" id="PTHR45138">
    <property type="entry name" value="REGULATORY COMPONENTS OF SENSORY TRANSDUCTION SYSTEM"/>
    <property type="match status" value="1"/>
</dbReference>
<dbReference type="Proteomes" id="UP000291591">
    <property type="component" value="Unassembled WGS sequence"/>
</dbReference>
<feature type="transmembrane region" description="Helical" evidence="1">
    <location>
        <begin position="62"/>
        <end position="84"/>
    </location>
</feature>
<dbReference type="GO" id="GO:0052621">
    <property type="term" value="F:diguanylate cyclase activity"/>
    <property type="evidence" value="ECO:0007669"/>
    <property type="project" value="TreeGrafter"/>
</dbReference>
<feature type="transmembrane region" description="Helical" evidence="1">
    <location>
        <begin position="96"/>
        <end position="121"/>
    </location>
</feature>
<dbReference type="AlphaFoldDB" id="A0A4Q7UA73"/>
<keyword evidence="1" id="KW-0472">Membrane</keyword>
<dbReference type="InterPro" id="IPR029787">
    <property type="entry name" value="Nucleotide_cyclase"/>
</dbReference>
<evidence type="ECO:0000313" key="4">
    <source>
        <dbReference type="Proteomes" id="UP000291591"/>
    </source>
</evidence>
<evidence type="ECO:0000313" key="3">
    <source>
        <dbReference type="EMBL" id="RZT75493.1"/>
    </source>
</evidence>
<evidence type="ECO:0000256" key="1">
    <source>
        <dbReference type="SAM" id="Phobius"/>
    </source>
</evidence>
<comment type="caution">
    <text evidence="3">The sequence shown here is derived from an EMBL/GenBank/DDBJ whole genome shotgun (WGS) entry which is preliminary data.</text>
</comment>
<dbReference type="InterPro" id="IPR000160">
    <property type="entry name" value="GGDEF_dom"/>
</dbReference>
<feature type="transmembrane region" description="Helical" evidence="1">
    <location>
        <begin position="133"/>
        <end position="159"/>
    </location>
</feature>
<keyword evidence="4" id="KW-1185">Reference proteome</keyword>
<keyword evidence="1" id="KW-0812">Transmembrane</keyword>
<feature type="domain" description="GGDEF" evidence="2">
    <location>
        <begin position="253"/>
        <end position="395"/>
    </location>
</feature>
<accession>A0A4Q7UA73</accession>
<proteinExistence type="predicted"/>
<dbReference type="GO" id="GO:1902201">
    <property type="term" value="P:negative regulation of bacterial-type flagellum-dependent cell motility"/>
    <property type="evidence" value="ECO:0007669"/>
    <property type="project" value="TreeGrafter"/>
</dbReference>
<protein>
    <submittedName>
        <fullName evidence="3">Diguanylate cyclase (GGDEF)-like protein</fullName>
    </submittedName>
</protein>
<name>A0A4Q7UA73_PSEST</name>
<feature type="transmembrane region" description="Helical" evidence="1">
    <location>
        <begin position="24"/>
        <end position="41"/>
    </location>
</feature>
<dbReference type="Pfam" id="PF00990">
    <property type="entry name" value="GGDEF"/>
    <property type="match status" value="1"/>
</dbReference>
<dbReference type="GO" id="GO:0005886">
    <property type="term" value="C:plasma membrane"/>
    <property type="evidence" value="ECO:0007669"/>
    <property type="project" value="TreeGrafter"/>
</dbReference>
<keyword evidence="1" id="KW-1133">Transmembrane helix</keyword>
<dbReference type="SUPFAM" id="SSF55073">
    <property type="entry name" value="Nucleotide cyclase"/>
    <property type="match status" value="1"/>
</dbReference>
<dbReference type="GO" id="GO:0043709">
    <property type="term" value="P:cell adhesion involved in single-species biofilm formation"/>
    <property type="evidence" value="ECO:0007669"/>
    <property type="project" value="TreeGrafter"/>
</dbReference>
<reference evidence="3 4" key="1">
    <citation type="submission" date="2019-02" db="EMBL/GenBank/DDBJ databases">
        <title>Sequencing the genomes of 1000 actinobacteria strains.</title>
        <authorList>
            <person name="Klenk H.-P."/>
        </authorList>
    </citation>
    <scope>NUCLEOTIDE SEQUENCE [LARGE SCALE GENOMIC DNA]</scope>
    <source>
        <strain evidence="3 4">DSM 45779</strain>
    </source>
</reference>
<gene>
    <name evidence="3" type="ORF">EV383_6233</name>
</gene>
<dbReference type="NCBIfam" id="TIGR00254">
    <property type="entry name" value="GGDEF"/>
    <property type="match status" value="1"/>
</dbReference>
<dbReference type="CDD" id="cd01949">
    <property type="entry name" value="GGDEF"/>
    <property type="match status" value="1"/>
</dbReference>
<dbReference type="EMBL" id="SHKL01000002">
    <property type="protein sequence ID" value="RZT75493.1"/>
    <property type="molecule type" value="Genomic_DNA"/>
</dbReference>